<evidence type="ECO:0000313" key="1">
    <source>
        <dbReference type="EMBL" id="KAJ1150994.1"/>
    </source>
</evidence>
<accession>A0AAV7RIE6</accession>
<sequence>MYVYFQFLLAGVPVLLQGIYSLTKLTEELFQILNICCDVSLQRSEIVPQSVKQVFKEGPSNWSIFHFCTAAAVKVERASRLSSVSLATDTLRRLTLLPLASPRRRRR</sequence>
<organism evidence="1 2">
    <name type="scientific">Pleurodeles waltl</name>
    <name type="common">Iberian ribbed newt</name>
    <dbReference type="NCBI Taxonomy" id="8319"/>
    <lineage>
        <taxon>Eukaryota</taxon>
        <taxon>Metazoa</taxon>
        <taxon>Chordata</taxon>
        <taxon>Craniata</taxon>
        <taxon>Vertebrata</taxon>
        <taxon>Euteleostomi</taxon>
        <taxon>Amphibia</taxon>
        <taxon>Batrachia</taxon>
        <taxon>Caudata</taxon>
        <taxon>Salamandroidea</taxon>
        <taxon>Salamandridae</taxon>
        <taxon>Pleurodelinae</taxon>
        <taxon>Pleurodeles</taxon>
    </lineage>
</organism>
<keyword evidence="2" id="KW-1185">Reference proteome</keyword>
<gene>
    <name evidence="1" type="ORF">NDU88_003781</name>
</gene>
<dbReference type="AlphaFoldDB" id="A0AAV7RIE6"/>
<name>A0AAV7RIE6_PLEWA</name>
<proteinExistence type="predicted"/>
<dbReference type="EMBL" id="JANPWB010000009">
    <property type="protein sequence ID" value="KAJ1150994.1"/>
    <property type="molecule type" value="Genomic_DNA"/>
</dbReference>
<comment type="caution">
    <text evidence="1">The sequence shown here is derived from an EMBL/GenBank/DDBJ whole genome shotgun (WGS) entry which is preliminary data.</text>
</comment>
<reference evidence="1" key="1">
    <citation type="journal article" date="2022" name="bioRxiv">
        <title>Sequencing and chromosome-scale assembly of the giantPleurodeles waltlgenome.</title>
        <authorList>
            <person name="Brown T."/>
            <person name="Elewa A."/>
            <person name="Iarovenko S."/>
            <person name="Subramanian E."/>
            <person name="Araus A.J."/>
            <person name="Petzold A."/>
            <person name="Susuki M."/>
            <person name="Suzuki K.-i.T."/>
            <person name="Hayashi T."/>
            <person name="Toyoda A."/>
            <person name="Oliveira C."/>
            <person name="Osipova E."/>
            <person name="Leigh N.D."/>
            <person name="Simon A."/>
            <person name="Yun M.H."/>
        </authorList>
    </citation>
    <scope>NUCLEOTIDE SEQUENCE</scope>
    <source>
        <strain evidence="1">20211129_DDA</strain>
        <tissue evidence="1">Liver</tissue>
    </source>
</reference>
<evidence type="ECO:0000313" key="2">
    <source>
        <dbReference type="Proteomes" id="UP001066276"/>
    </source>
</evidence>
<protein>
    <submittedName>
        <fullName evidence="1">Uncharacterized protein</fullName>
    </submittedName>
</protein>
<dbReference type="Proteomes" id="UP001066276">
    <property type="component" value="Chromosome 5"/>
</dbReference>